<keyword evidence="3" id="KW-1185">Reference proteome</keyword>
<keyword evidence="1" id="KW-0812">Transmembrane</keyword>
<organism evidence="2 3">
    <name type="scientific">Hermetia illucens</name>
    <name type="common">Black soldier fly</name>
    <dbReference type="NCBI Taxonomy" id="343691"/>
    <lineage>
        <taxon>Eukaryota</taxon>
        <taxon>Metazoa</taxon>
        <taxon>Ecdysozoa</taxon>
        <taxon>Arthropoda</taxon>
        <taxon>Hexapoda</taxon>
        <taxon>Insecta</taxon>
        <taxon>Pterygota</taxon>
        <taxon>Neoptera</taxon>
        <taxon>Endopterygota</taxon>
        <taxon>Diptera</taxon>
        <taxon>Brachycera</taxon>
        <taxon>Stratiomyomorpha</taxon>
        <taxon>Stratiomyidae</taxon>
        <taxon>Hermetiinae</taxon>
        <taxon>Hermetia</taxon>
    </lineage>
</organism>
<dbReference type="OrthoDB" id="186626at2759"/>
<evidence type="ECO:0000313" key="3">
    <source>
        <dbReference type="Proteomes" id="UP000594454"/>
    </source>
</evidence>
<evidence type="ECO:0000256" key="1">
    <source>
        <dbReference type="SAM" id="Phobius"/>
    </source>
</evidence>
<name>A0A7R8UQ40_HERIL</name>
<gene>
    <name evidence="2" type="ORF">HERILL_LOCUS6926</name>
</gene>
<sequence length="442" mass="50466">MEAYRRSCNDALLWLFWKMIAFPISLFKWVFNPITNSYGEEDNGKRRTILISCGSTIQTLHLARNFYSSGARVIVIEFEGLFGLARFSTAVHKFYTVPRPTPESPQEYIAALCDIIEKEKASYYIPVCATSPAYYDALAKPHLELLGCASFTPGVQETLVLDDTLEMMKKCRINGISLPPYRVVSSKEELSCLYDSGWLTGYRNIILAVGPHGILERHKYILPQSRRDLKLTHEISDEKEWIVVRDVPGDHYVTCTTVKESRVITNVTCLINQDTKSLVPENNKEIESWLNEFFTKVRLQRPINGHISFRFVKCKQTGHLLPLGSRVGVSLPYICHTGNHSRVLCKPCPHFSRQNSGPLVQEGGRYWIHDAVLNTLRHPSMDTVGKLIGTVLDKREALFAFWDPLPYCAYYHFQLPLESVKTFLQKRRRSKSMASTMTAPVH</sequence>
<keyword evidence="1" id="KW-0472">Membrane</keyword>
<dbReference type="Gene3D" id="3.40.50.20">
    <property type="match status" value="1"/>
</dbReference>
<dbReference type="Proteomes" id="UP000594454">
    <property type="component" value="Chromosome 3"/>
</dbReference>
<feature type="transmembrane region" description="Helical" evidence="1">
    <location>
        <begin position="12"/>
        <end position="31"/>
    </location>
</feature>
<dbReference type="EMBL" id="LR899011">
    <property type="protein sequence ID" value="CAD7084008.1"/>
    <property type="molecule type" value="Genomic_DNA"/>
</dbReference>
<protein>
    <submittedName>
        <fullName evidence="2">Uncharacterized protein</fullName>
    </submittedName>
</protein>
<accession>A0A7R8UQ40</accession>
<dbReference type="InParanoid" id="A0A7R8UQ40"/>
<dbReference type="AlphaFoldDB" id="A0A7R8UQ40"/>
<reference evidence="2 3" key="1">
    <citation type="submission" date="2020-11" db="EMBL/GenBank/DDBJ databases">
        <authorList>
            <person name="Wallbank WR R."/>
            <person name="Pardo Diaz C."/>
            <person name="Kozak K."/>
            <person name="Martin S."/>
            <person name="Jiggins C."/>
            <person name="Moest M."/>
            <person name="Warren A I."/>
            <person name="Generalovic N T."/>
            <person name="Byers J.R.P. K."/>
            <person name="Montejo-Kovacevich G."/>
            <person name="Yen C E."/>
        </authorList>
    </citation>
    <scope>NUCLEOTIDE SEQUENCE [LARGE SCALE GENOMIC DNA]</scope>
</reference>
<keyword evidence="1" id="KW-1133">Transmembrane helix</keyword>
<proteinExistence type="predicted"/>
<evidence type="ECO:0000313" key="2">
    <source>
        <dbReference type="EMBL" id="CAD7084008.1"/>
    </source>
</evidence>